<evidence type="ECO:0000256" key="1">
    <source>
        <dbReference type="SAM" id="MobiDB-lite"/>
    </source>
</evidence>
<sequence>MAKQNQWVSPHNGKWSVTGEGNSRASKVFDKKSDALAYGKSRAMKTNGELIGQGKNGQINLKNSYGKDPFPPRDKD</sequence>
<proteinExistence type="predicted"/>
<feature type="region of interest" description="Disordered" evidence="1">
    <location>
        <begin position="1"/>
        <end position="23"/>
    </location>
</feature>
<evidence type="ECO:0000313" key="3">
    <source>
        <dbReference type="Proteomes" id="UP000465035"/>
    </source>
</evidence>
<dbReference type="InterPro" id="IPR018691">
    <property type="entry name" value="DUF2188"/>
</dbReference>
<protein>
    <submittedName>
        <fullName evidence="2">DUF2188 domain-containing protein</fullName>
    </submittedName>
</protein>
<dbReference type="Pfam" id="PF09954">
    <property type="entry name" value="DUF2188"/>
    <property type="match status" value="1"/>
</dbReference>
<feature type="region of interest" description="Disordered" evidence="1">
    <location>
        <begin position="46"/>
        <end position="76"/>
    </location>
</feature>
<accession>A0A6P1EB79</accession>
<name>A0A6P1EB79_LENHI</name>
<dbReference type="Proteomes" id="UP000465035">
    <property type="component" value="Chromosome"/>
</dbReference>
<evidence type="ECO:0000313" key="2">
    <source>
        <dbReference type="EMBL" id="QHB52471.1"/>
    </source>
</evidence>
<dbReference type="GeneID" id="69058665"/>
<gene>
    <name evidence="2" type="ORF">GQR93_09830</name>
</gene>
<dbReference type="AlphaFoldDB" id="A0A6P1EB79"/>
<dbReference type="EMBL" id="CP047121">
    <property type="protein sequence ID" value="QHB52471.1"/>
    <property type="molecule type" value="Genomic_DNA"/>
</dbReference>
<dbReference type="SMR" id="A0A6P1EB79"/>
<reference evidence="2 3" key="1">
    <citation type="submission" date="2019-12" db="EMBL/GenBank/DDBJ databases">
        <title>Lactobacillus hilgardii FLUB.</title>
        <authorList>
            <person name="Gustaw K."/>
        </authorList>
    </citation>
    <scope>NUCLEOTIDE SEQUENCE [LARGE SCALE GENOMIC DNA]</scope>
    <source>
        <strain evidence="2 3">FLUB</strain>
    </source>
</reference>
<organism evidence="2 3">
    <name type="scientific">Lentilactobacillus hilgardii</name>
    <name type="common">Lactobacillus hilgardii</name>
    <dbReference type="NCBI Taxonomy" id="1588"/>
    <lineage>
        <taxon>Bacteria</taxon>
        <taxon>Bacillati</taxon>
        <taxon>Bacillota</taxon>
        <taxon>Bacilli</taxon>
        <taxon>Lactobacillales</taxon>
        <taxon>Lactobacillaceae</taxon>
        <taxon>Lentilactobacillus</taxon>
    </lineage>
</organism>
<dbReference type="RefSeq" id="WP_153108237.1">
    <property type="nucleotide sequence ID" value="NZ_CP047121.1"/>
</dbReference>